<dbReference type="NCBIfam" id="TIGR04131">
    <property type="entry name" value="Bac_Flav_CTERM"/>
    <property type="match status" value="1"/>
</dbReference>
<evidence type="ECO:0000256" key="4">
    <source>
        <dbReference type="ARBA" id="ARBA00023065"/>
    </source>
</evidence>
<keyword evidence="4" id="KW-0406">Ion transport</keyword>
<evidence type="ECO:0000256" key="1">
    <source>
        <dbReference type="ARBA" id="ARBA00022729"/>
    </source>
</evidence>
<evidence type="ECO:0000259" key="6">
    <source>
        <dbReference type="SMART" id="SM00237"/>
    </source>
</evidence>
<sequence length="2261" mass="228931">MSLKAITLLLFAMLSLCQRADAQSAPADRVLSVTKTADAAEPSAGGNFVISLPAGINATANITVNYSITGTAINGLDYTTPSGIAVIPVGQQSVSLPVTATDDQIIEGTETVILTVTSGTNGSAPFTPSATNASATLDLTDNDNTATNQVVRVTKTADASEPATNGAFSVSLPAGYTSSSSIQVTYTIGAGSAAAGTDYRAITGAIVIPAGQNSVSVPVTIIDNTIIESPAETVILNISGGNDTQSAYTVAPGGGSATVNIGDNDFNGASNLVQITKISDCIEGGTNGQYRIALKPGVTSSQDITISFTMSGTAASGTDYNLLGTSGGNIIIPAGANEVIIEADAPNDGIIEGPKSVVMNLVSAASSSYPFTINPALNGATVNIVDANAVSSTPVQVLTGSNAAEPSTNASFTVKLAGVATSAWPVTVAYRLSGDAMPGLDYTLQGSVVIPANQNSVSVPLNVNDDQIFEKAETMTIVLLSGSATDGGGNAFIFPPDPANLQITVNIADNDATAANQVLKVVKTTDAAEQNPNGIFTVSLPPGYTSSGNMTLSYTMTGTAIRNRDYNIFAITLPVYSNSIAIPLSVIDDQIIEQTETAVLNLNGATDGNAFTYSADPAANQASMNITDNDNTPENRILLVTNFADAAEPSVNGSFHINLPAGITAAEDITVNYTVGGTATTGTDYAALTGSAVIPAGQNGVAVPVNVQDDQTLEGTETVSLTVTGGASANFNFTPATGRATATVNLADDENTPANLTLAIAQTADATEGGANGAFSISLPPNILAGEAINVQYTITGTAQNGVDYTVLNGTVTLPAGQNSVSLPVTAIDDQFIEGTEAVIATLNGGTNPALDFTGNGNATVNIADNDDTPANLTLNVSDTADAVEGGDIGGFSVSLPAGITVTEPVTVNYTVSGTATAGTDYITLTGTVVIPAGQNSAAVPVTTVDDQVIEPGETVILTLNGGSSANHTFTGTGSATVSIADNDNIAANRVLSVVKETDVAETATNGTFRVSLPAGITAAEDINVTYTVAGTAISGTDYTALSGAVQIPAGLNSAVVTVPVIDDQIIETTESVIITLSGGASASFNFTASATNGATTVDVLDNDNDPLNLVVSAISLSNGAEPATNGSFSLTLPTGFTTSEDVTVNYTVSGTATAGTDYTALNGTAVIPAGQTSMQLPVTVIDDQLIEKTENVVLTVTAAASTNFTFAPHITKYKDSLDIVDDESHTPASLALSVNNAADAAEPGINSSFNISLAPGITSTEDVTVNYAISGTAVNGTDYNVSGVSVVIPAGQTSATVPVTVINDQIIEGSETVVLTLNGGTSPSFIFNGTGNATVNIADDDDNAANRTLAVTKTADAAEPAANGNFDISLPAGITASEDITVNYTVNGTATAGTDYTAFSGTAMITAGQHSVSIPLAVTDDNIIEPLETVTLTLTGGTSASFTFTGTGNATANIADNEINLALSVTKGTDAAEPATNGSFNISLPAGITSSENITVNYTISGTATAGTDYSTLSGSVVIPAGQNSVNLPLTVTDDNLIEGNETVILAISSVTAPGLTFTTGPNNTAALNITDDDNINLELAAGANQPNAAEPSTTGAFSISLASAKIPQEDITVTYTVAGTATAGTDYNTLSGTVVIPAGQNTVTVPVNIINDNLIEQAEAVVLTITGGTSASLTYPPGVNNTATVNIADDDDTPANRVLSITNTADAAEPSTNGSFKISLPAGITASENITVNYTVSGTATAGTDYTALSGTAVITAGQNSVSIPMAVIDDNALEGIETVTLGLTGGTSASFTFTGTGNATANIIDNETNLVLSAAKGADGAEPATNGSFNINLPAGLTSFTDITVNYAITGTAGAGTDYTALTGSAVISVGQNSVNIPVPVKDDQLIEASETVILTITGAAAPGLTFTTGPNNAATLNIADDDNTAANLVLNVTKTADAAEPSTNGSFTISLLNGKHTVDAIAIQYMSGGSATPDADYQAITSAITIPAGGSSVTVPVTVTDDDEVETPETVVLTLTGGRSASYAFTPGTSNEATVTITSEDILRGNILITKEVVQPAVGPYRLGQDLTYRISIRNKGATVVPGIKAQDQLPGQLDQPSHTSAERGEITVTPNSRLIEWNVGDLAPGATVEMTLTARLIGSGEVINTASAYGNIPDADSTDNIASSNINVQGDDLFFPNGISPNGDGKNEKFIIGGLEKYPGSALYIFNRWGGQVYQSKDYRNDWTGAGLSEGTYYYVLEVRHPDGIKKYKGWVTLVR</sequence>
<dbReference type="InterPro" id="IPR051171">
    <property type="entry name" value="CaCA"/>
</dbReference>
<dbReference type="InterPro" id="IPR003644">
    <property type="entry name" value="Calx_beta"/>
</dbReference>
<name>A0A5B2VQE0_9BACT</name>
<feature type="domain" description="Calx-beta" evidence="6">
    <location>
        <begin position="1334"/>
        <end position="1436"/>
    </location>
</feature>
<feature type="signal peptide" evidence="5">
    <location>
        <begin position="1"/>
        <end position="22"/>
    </location>
</feature>
<reference evidence="7 8" key="1">
    <citation type="submission" date="2019-09" db="EMBL/GenBank/DDBJ databases">
        <title>Chitinophaga ginsengihumi sp. nov., isolated from soil of ginseng rhizosphere.</title>
        <authorList>
            <person name="Lee J."/>
        </authorList>
    </citation>
    <scope>NUCLEOTIDE SEQUENCE [LARGE SCALE GENOMIC DNA]</scope>
    <source>
        <strain evidence="7 8">BN140078</strain>
    </source>
</reference>
<dbReference type="Proteomes" id="UP000324611">
    <property type="component" value="Unassembled WGS sequence"/>
</dbReference>
<accession>A0A5B2VQE0</accession>
<keyword evidence="1 5" id="KW-0732">Signal</keyword>
<dbReference type="Pfam" id="PF01345">
    <property type="entry name" value="DUF11"/>
    <property type="match status" value="1"/>
</dbReference>
<evidence type="ECO:0000256" key="5">
    <source>
        <dbReference type="SAM" id="SignalP"/>
    </source>
</evidence>
<feature type="domain" description="Calx-beta" evidence="6">
    <location>
        <begin position="380"/>
        <end position="480"/>
    </location>
</feature>
<proteinExistence type="predicted"/>
<feature type="domain" description="Calx-beta" evidence="6">
    <location>
        <begin position="1685"/>
        <end position="1787"/>
    </location>
</feature>
<evidence type="ECO:0000313" key="8">
    <source>
        <dbReference type="Proteomes" id="UP000324611"/>
    </source>
</evidence>
<dbReference type="Gene3D" id="2.60.40.2030">
    <property type="match status" value="17"/>
</dbReference>
<dbReference type="PANTHER" id="PTHR11878">
    <property type="entry name" value="SODIUM/CALCIUM EXCHANGER"/>
    <property type="match status" value="1"/>
</dbReference>
<comment type="caution">
    <text evidence="7">The sequence shown here is derived from an EMBL/GenBank/DDBJ whole genome shotgun (WGS) entry which is preliminary data.</text>
</comment>
<dbReference type="Pfam" id="PF13585">
    <property type="entry name" value="CHU_C"/>
    <property type="match status" value="1"/>
</dbReference>
<dbReference type="SMART" id="SM00237">
    <property type="entry name" value="Calx_beta"/>
    <property type="match status" value="12"/>
</dbReference>
<feature type="domain" description="Calx-beta" evidence="6">
    <location>
        <begin position="1802"/>
        <end position="1901"/>
    </location>
</feature>
<dbReference type="GO" id="GO:0016020">
    <property type="term" value="C:membrane"/>
    <property type="evidence" value="ECO:0007669"/>
    <property type="project" value="InterPro"/>
</dbReference>
<feature type="domain" description="Calx-beta" evidence="6">
    <location>
        <begin position="1216"/>
        <end position="1319"/>
    </location>
</feature>
<gene>
    <name evidence="7" type="ORF">F0L74_29670</name>
</gene>
<dbReference type="SUPFAM" id="SSF141072">
    <property type="entry name" value="CalX-like"/>
    <property type="match status" value="17"/>
</dbReference>
<protein>
    <submittedName>
        <fullName evidence="7">T9SS type B sorting domain-containing protein</fullName>
    </submittedName>
</protein>
<feature type="domain" description="Calx-beta" evidence="6">
    <location>
        <begin position="742"/>
        <end position="844"/>
    </location>
</feature>
<organism evidence="7 8">
    <name type="scientific">Chitinophaga agrisoli</name>
    <dbReference type="NCBI Taxonomy" id="2607653"/>
    <lineage>
        <taxon>Bacteria</taxon>
        <taxon>Pseudomonadati</taxon>
        <taxon>Bacteroidota</taxon>
        <taxon>Chitinophagia</taxon>
        <taxon>Chitinophagales</taxon>
        <taxon>Chitinophagaceae</taxon>
        <taxon>Chitinophaga</taxon>
    </lineage>
</organism>
<feature type="domain" description="Calx-beta" evidence="6">
    <location>
        <begin position="1451"/>
        <end position="1550"/>
    </location>
</feature>
<keyword evidence="4" id="KW-0813">Transport</keyword>
<dbReference type="InterPro" id="IPR001434">
    <property type="entry name" value="OmcB-like_DUF11"/>
</dbReference>
<feature type="domain" description="Calx-beta" evidence="6">
    <location>
        <begin position="859"/>
        <end position="961"/>
    </location>
</feature>
<reference evidence="7 8" key="2">
    <citation type="submission" date="2019-09" db="EMBL/GenBank/DDBJ databases">
        <authorList>
            <person name="Jin C."/>
        </authorList>
    </citation>
    <scope>NUCLEOTIDE SEQUENCE [LARGE SCALE GENOMIC DNA]</scope>
    <source>
        <strain evidence="7 8">BN140078</strain>
    </source>
</reference>
<dbReference type="EMBL" id="VUOC01000004">
    <property type="protein sequence ID" value="KAA2240329.1"/>
    <property type="molecule type" value="Genomic_DNA"/>
</dbReference>
<dbReference type="Pfam" id="PF03160">
    <property type="entry name" value="Calx-beta"/>
    <property type="match status" value="17"/>
</dbReference>
<evidence type="ECO:0000313" key="7">
    <source>
        <dbReference type="EMBL" id="KAA2240329.1"/>
    </source>
</evidence>
<feature type="domain" description="Calx-beta" evidence="6">
    <location>
        <begin position="976"/>
        <end position="1078"/>
    </location>
</feature>
<keyword evidence="8" id="KW-1185">Reference proteome</keyword>
<dbReference type="InterPro" id="IPR038081">
    <property type="entry name" value="CalX-like_sf"/>
</dbReference>
<dbReference type="PANTHER" id="PTHR11878:SF65">
    <property type="entry name" value="NA_CA-EXCHANGE PROTEIN, ISOFORM G"/>
    <property type="match status" value="1"/>
</dbReference>
<dbReference type="RefSeq" id="WP_149841507.1">
    <property type="nucleotide sequence ID" value="NZ_VUOC01000004.1"/>
</dbReference>
<dbReference type="InterPro" id="IPR026341">
    <property type="entry name" value="T9SS_type_B"/>
</dbReference>
<dbReference type="GO" id="GO:0007154">
    <property type="term" value="P:cell communication"/>
    <property type="evidence" value="ECO:0007669"/>
    <property type="project" value="InterPro"/>
</dbReference>
<dbReference type="GO" id="GO:0030001">
    <property type="term" value="P:metal ion transport"/>
    <property type="evidence" value="ECO:0007669"/>
    <property type="project" value="TreeGrafter"/>
</dbReference>
<feature type="domain" description="Calx-beta" evidence="6">
    <location>
        <begin position="1096"/>
        <end position="1198"/>
    </location>
</feature>
<keyword evidence="2" id="KW-0677">Repeat</keyword>
<keyword evidence="3" id="KW-0106">Calcium</keyword>
<dbReference type="Gene3D" id="2.60.40.10">
    <property type="entry name" value="Immunoglobulins"/>
    <property type="match status" value="1"/>
</dbReference>
<feature type="domain" description="Calx-beta" evidence="6">
    <location>
        <begin position="135"/>
        <end position="239"/>
    </location>
</feature>
<feature type="chain" id="PRO_5022962109" evidence="5">
    <location>
        <begin position="23"/>
        <end position="2261"/>
    </location>
</feature>
<dbReference type="InterPro" id="IPR013783">
    <property type="entry name" value="Ig-like_fold"/>
</dbReference>
<evidence type="ECO:0000256" key="2">
    <source>
        <dbReference type="ARBA" id="ARBA00022737"/>
    </source>
</evidence>
<evidence type="ECO:0000256" key="3">
    <source>
        <dbReference type="ARBA" id="ARBA00022837"/>
    </source>
</evidence>
<feature type="domain" description="Calx-beta" evidence="6">
    <location>
        <begin position="1567"/>
        <end position="1668"/>
    </location>
</feature>